<reference evidence="1 2" key="1">
    <citation type="journal article" date="2020" name="Cell">
        <title>Large-Scale Comparative Analyses of Tick Genomes Elucidate Their Genetic Diversity and Vector Capacities.</title>
        <authorList>
            <consortium name="Tick Genome and Microbiome Consortium (TIGMIC)"/>
            <person name="Jia N."/>
            <person name="Wang J."/>
            <person name="Shi W."/>
            <person name="Du L."/>
            <person name="Sun Y."/>
            <person name="Zhan W."/>
            <person name="Jiang J.F."/>
            <person name="Wang Q."/>
            <person name="Zhang B."/>
            <person name="Ji P."/>
            <person name="Bell-Sakyi L."/>
            <person name="Cui X.M."/>
            <person name="Yuan T.T."/>
            <person name="Jiang B.G."/>
            <person name="Yang W.F."/>
            <person name="Lam T.T."/>
            <person name="Chang Q.C."/>
            <person name="Ding S.J."/>
            <person name="Wang X.J."/>
            <person name="Zhu J.G."/>
            <person name="Ruan X.D."/>
            <person name="Zhao L."/>
            <person name="Wei J.T."/>
            <person name="Ye R.Z."/>
            <person name="Que T.C."/>
            <person name="Du C.H."/>
            <person name="Zhou Y.H."/>
            <person name="Cheng J.X."/>
            <person name="Dai P.F."/>
            <person name="Guo W.B."/>
            <person name="Han X.H."/>
            <person name="Huang E.J."/>
            <person name="Li L.F."/>
            <person name="Wei W."/>
            <person name="Gao Y.C."/>
            <person name="Liu J.Z."/>
            <person name="Shao H.Z."/>
            <person name="Wang X."/>
            <person name="Wang C.C."/>
            <person name="Yang T.C."/>
            <person name="Huo Q.B."/>
            <person name="Li W."/>
            <person name="Chen H.Y."/>
            <person name="Chen S.E."/>
            <person name="Zhou L.G."/>
            <person name="Ni X.B."/>
            <person name="Tian J.H."/>
            <person name="Sheng Y."/>
            <person name="Liu T."/>
            <person name="Pan Y.S."/>
            <person name="Xia L.Y."/>
            <person name="Li J."/>
            <person name="Zhao F."/>
            <person name="Cao W.C."/>
        </authorList>
    </citation>
    <scope>NUCLEOTIDE SEQUENCE [LARGE SCALE GENOMIC DNA]</scope>
    <source>
        <strain evidence="1">Iper-2018</strain>
    </source>
</reference>
<protein>
    <submittedName>
        <fullName evidence="1">Uncharacterized protein</fullName>
    </submittedName>
</protein>
<comment type="caution">
    <text evidence="1">The sequence shown here is derived from an EMBL/GenBank/DDBJ whole genome shotgun (WGS) entry which is preliminary data.</text>
</comment>
<keyword evidence="2" id="KW-1185">Reference proteome</keyword>
<gene>
    <name evidence="1" type="ORF">HPB47_015050</name>
</gene>
<sequence length="214" mass="23928">MQTRNGVQCYGTLVLDEMKVRQAVSFNKSTYKVDGFVDYGDGKGSSTAADHALVVTFVPLFHSWVQPIASFATRNAALGVVLANIVMKAIAQLSKQNAVVIAISDGASTNKAMWSKFGISGKFHAPKHKVEHPLEPNQDLYLLCDVPHVIKCIRNHLLRHKYGMIGEHKINFDHYRKLQEADGKEQLRVVPKLTREHVSPDDLRKMNVRLAVQV</sequence>
<proteinExistence type="predicted"/>
<evidence type="ECO:0000313" key="2">
    <source>
        <dbReference type="Proteomes" id="UP000805193"/>
    </source>
</evidence>
<name>A0AC60QUH7_IXOPE</name>
<evidence type="ECO:0000313" key="1">
    <source>
        <dbReference type="EMBL" id="KAG0443319.1"/>
    </source>
</evidence>
<feature type="non-terminal residue" evidence="1">
    <location>
        <position position="214"/>
    </location>
</feature>
<organism evidence="1 2">
    <name type="scientific">Ixodes persulcatus</name>
    <name type="common">Taiga tick</name>
    <dbReference type="NCBI Taxonomy" id="34615"/>
    <lineage>
        <taxon>Eukaryota</taxon>
        <taxon>Metazoa</taxon>
        <taxon>Ecdysozoa</taxon>
        <taxon>Arthropoda</taxon>
        <taxon>Chelicerata</taxon>
        <taxon>Arachnida</taxon>
        <taxon>Acari</taxon>
        <taxon>Parasitiformes</taxon>
        <taxon>Ixodida</taxon>
        <taxon>Ixodoidea</taxon>
        <taxon>Ixodidae</taxon>
        <taxon>Ixodinae</taxon>
        <taxon>Ixodes</taxon>
    </lineage>
</organism>
<accession>A0AC60QUH7</accession>
<dbReference type="Proteomes" id="UP000805193">
    <property type="component" value="Unassembled WGS sequence"/>
</dbReference>
<dbReference type="EMBL" id="JABSTQ010003585">
    <property type="protein sequence ID" value="KAG0443319.1"/>
    <property type="molecule type" value="Genomic_DNA"/>
</dbReference>